<feature type="transmembrane region" description="Helical" evidence="10">
    <location>
        <begin position="86"/>
        <end position="106"/>
    </location>
</feature>
<comment type="subcellular location">
    <subcellularLocation>
        <location evidence="1">Membrane</location>
        <topology evidence="1">Multi-pass membrane protein</topology>
    </subcellularLocation>
</comment>
<evidence type="ECO:0000256" key="8">
    <source>
        <dbReference type="ARBA" id="ARBA00023224"/>
    </source>
</evidence>
<keyword evidence="4 10" id="KW-1133">Transmembrane helix</keyword>
<evidence type="ECO:0000256" key="5">
    <source>
        <dbReference type="ARBA" id="ARBA00023040"/>
    </source>
</evidence>
<feature type="domain" description="G-protein coupled receptors family 1 profile" evidence="11">
    <location>
        <begin position="64"/>
        <end position="515"/>
    </location>
</feature>
<evidence type="ECO:0000256" key="3">
    <source>
        <dbReference type="ARBA" id="ARBA00022692"/>
    </source>
</evidence>
<organism evidence="12">
    <name type="scientific">Dermatophagoides farinae</name>
    <name type="common">American house dust mite</name>
    <dbReference type="NCBI Taxonomy" id="6954"/>
    <lineage>
        <taxon>Eukaryota</taxon>
        <taxon>Metazoa</taxon>
        <taxon>Ecdysozoa</taxon>
        <taxon>Arthropoda</taxon>
        <taxon>Chelicerata</taxon>
        <taxon>Arachnida</taxon>
        <taxon>Acari</taxon>
        <taxon>Acariformes</taxon>
        <taxon>Sarcoptiformes</taxon>
        <taxon>Astigmata</taxon>
        <taxon>Psoroptidia</taxon>
        <taxon>Analgoidea</taxon>
        <taxon>Pyroglyphidae</taxon>
        <taxon>Dermatophagoidinae</taxon>
        <taxon>Dermatophagoides</taxon>
    </lineage>
</organism>
<feature type="transmembrane region" description="Helical" evidence="10">
    <location>
        <begin position="166"/>
        <end position="186"/>
    </location>
</feature>
<evidence type="ECO:0000256" key="10">
    <source>
        <dbReference type="SAM" id="Phobius"/>
    </source>
</evidence>
<keyword evidence="7 9" id="KW-0675">Receptor</keyword>
<dbReference type="PANTHER" id="PTHR45695">
    <property type="entry name" value="LEUCOKININ RECEPTOR-RELATED"/>
    <property type="match status" value="1"/>
</dbReference>
<dbReference type="GO" id="GO:0004930">
    <property type="term" value="F:G protein-coupled receptor activity"/>
    <property type="evidence" value="ECO:0007669"/>
    <property type="project" value="UniProtKB-KW"/>
</dbReference>
<sequence>MESSSLQSYIMDHRSMTTKTTTATTTTITTTNTTNTMPLEALEYPYQVFLITLYSLTALFAFISNFLTIIVMINGKRCIGGDMRKFIINLSITDLLMAIFTIPFTYTNYMLGRWIFIAIMCPIVNCAQLTTITVSIYTLVAIAIDRYMAIMYPLRKSISWFKRHRTFIVILIWIFGICLGISQIFVTETDTFEHNGHKYISCDERWKPESIEGRLYTIFIFATTFAIPMSAFCIIYTAMGWKIFRYQGPEYQLRLQSLHNHFHHQNNNEIQKKIYNNDDDVVDVDDDLTKRIGHIDYHCDDNNIINNNNNNNNNNDDMIKNKNDIDTNAIDSDANICLKSCNNKNNNNIVPSSNHHLIQCVYYETKNQSLYTTESIQTKYCINNNNNKFSNLNGHNNNNNHHHYYQLSNHHPQTIMTTPHIAATQINSNKIMDPVNHRSTRFISNRRHKILKILITIIGVFTICWLPIQLFNILIYFKRNFLHVDSAFKYYAFVGSYFFCHWISMAHSFMNPIIYSFMSKNFRVSRMAYYNC</sequence>
<keyword evidence="8 9" id="KW-0807">Transducer</keyword>
<keyword evidence="5 9" id="KW-0297">G-protein coupled receptor</keyword>
<feature type="transmembrane region" description="Helical" evidence="10">
    <location>
        <begin position="46"/>
        <end position="74"/>
    </location>
</feature>
<dbReference type="SUPFAM" id="SSF81321">
    <property type="entry name" value="Family A G protein-coupled receptor-like"/>
    <property type="match status" value="1"/>
</dbReference>
<dbReference type="GO" id="GO:0005886">
    <property type="term" value="C:plasma membrane"/>
    <property type="evidence" value="ECO:0007669"/>
    <property type="project" value="TreeGrafter"/>
</dbReference>
<reference evidence="12" key="2">
    <citation type="journal article" date="2021" name="World Allergy Organ. J.">
        <title>Chromosome-level assembly of Dermatophagoides farinae genome and transcriptome reveals two novel allergens Der f 37 and Der f 39.</title>
        <authorList>
            <person name="Chen J."/>
            <person name="Cai Z."/>
            <person name="Fan D."/>
            <person name="Hu J."/>
            <person name="Hou Y."/>
            <person name="He Y."/>
            <person name="Zhang Z."/>
            <person name="Zhao Z."/>
            <person name="Gao P."/>
            <person name="Hu W."/>
            <person name="Sun J."/>
            <person name="Li J."/>
            <person name="Ji K."/>
        </authorList>
    </citation>
    <scope>NUCLEOTIDE SEQUENCE</scope>
    <source>
        <strain evidence="12">JKM2019</strain>
    </source>
</reference>
<keyword evidence="6 10" id="KW-0472">Membrane</keyword>
<proteinExistence type="inferred from homology"/>
<protein>
    <submittedName>
        <fullName evidence="12">Neuropeptide ff receptor 1-like protein</fullName>
    </submittedName>
</protein>
<evidence type="ECO:0000256" key="7">
    <source>
        <dbReference type="ARBA" id="ARBA00023170"/>
    </source>
</evidence>
<dbReference type="Proteomes" id="UP000828236">
    <property type="component" value="Unassembled WGS sequence"/>
</dbReference>
<dbReference type="InterPro" id="IPR017452">
    <property type="entry name" value="GPCR_Rhodpsn_7TM"/>
</dbReference>
<dbReference type="Pfam" id="PF00001">
    <property type="entry name" value="7tm_1"/>
    <property type="match status" value="1"/>
</dbReference>
<comment type="similarity">
    <text evidence="2 9">Belongs to the G-protein coupled receptor 1 family.</text>
</comment>
<dbReference type="PRINTS" id="PR00237">
    <property type="entry name" value="GPCRRHODOPSN"/>
</dbReference>
<dbReference type="EMBL" id="SDOV01000002">
    <property type="protein sequence ID" value="KAH7644047.1"/>
    <property type="molecule type" value="Genomic_DNA"/>
</dbReference>
<evidence type="ECO:0000256" key="6">
    <source>
        <dbReference type="ARBA" id="ARBA00023136"/>
    </source>
</evidence>
<dbReference type="PROSITE" id="PS00237">
    <property type="entry name" value="G_PROTEIN_RECEP_F1_1"/>
    <property type="match status" value="1"/>
</dbReference>
<keyword evidence="3 9" id="KW-0812">Transmembrane</keyword>
<dbReference type="InterPro" id="IPR000276">
    <property type="entry name" value="GPCR_Rhodpsn"/>
</dbReference>
<dbReference type="AlphaFoldDB" id="A0A9D4SJB3"/>
<evidence type="ECO:0000259" key="11">
    <source>
        <dbReference type="PROSITE" id="PS50262"/>
    </source>
</evidence>
<name>A0A9D4SJB3_DERFA</name>
<feature type="transmembrane region" description="Helical" evidence="10">
    <location>
        <begin position="215"/>
        <end position="238"/>
    </location>
</feature>
<feature type="transmembrane region" description="Helical" evidence="10">
    <location>
        <begin position="450"/>
        <end position="470"/>
    </location>
</feature>
<evidence type="ECO:0000256" key="4">
    <source>
        <dbReference type="ARBA" id="ARBA00022989"/>
    </source>
</evidence>
<evidence type="ECO:0000256" key="2">
    <source>
        <dbReference type="ARBA" id="ARBA00010663"/>
    </source>
</evidence>
<reference evidence="12" key="1">
    <citation type="submission" date="2020-06" db="EMBL/GenBank/DDBJ databases">
        <authorList>
            <person name="Ji K."/>
            <person name="Li J."/>
        </authorList>
    </citation>
    <scope>NUCLEOTIDE SEQUENCE</scope>
    <source>
        <strain evidence="12">JKM2019</strain>
        <tissue evidence="12">Whole body</tissue>
    </source>
</reference>
<evidence type="ECO:0000256" key="1">
    <source>
        <dbReference type="ARBA" id="ARBA00004141"/>
    </source>
</evidence>
<evidence type="ECO:0000256" key="9">
    <source>
        <dbReference type="RuleBase" id="RU000688"/>
    </source>
</evidence>
<feature type="transmembrane region" description="Helical" evidence="10">
    <location>
        <begin position="112"/>
        <end position="145"/>
    </location>
</feature>
<comment type="caution">
    <text evidence="12">The sequence shown here is derived from an EMBL/GenBank/DDBJ whole genome shotgun (WGS) entry which is preliminary data.</text>
</comment>
<evidence type="ECO:0000313" key="12">
    <source>
        <dbReference type="EMBL" id="KAH7644047.1"/>
    </source>
</evidence>
<accession>A0A9D4SJB3</accession>
<dbReference type="PROSITE" id="PS50262">
    <property type="entry name" value="G_PROTEIN_RECEP_F1_2"/>
    <property type="match status" value="1"/>
</dbReference>
<feature type="transmembrane region" description="Helical" evidence="10">
    <location>
        <begin position="490"/>
        <end position="517"/>
    </location>
</feature>
<gene>
    <name evidence="12" type="ORF">HUG17_6409</name>
</gene>
<dbReference type="PANTHER" id="PTHR45695:SF9">
    <property type="entry name" value="LEUCOKININ RECEPTOR"/>
    <property type="match status" value="1"/>
</dbReference>
<dbReference type="Gene3D" id="1.20.1070.10">
    <property type="entry name" value="Rhodopsin 7-helix transmembrane proteins"/>
    <property type="match status" value="2"/>
</dbReference>